<proteinExistence type="predicted"/>
<reference evidence="1 2" key="1">
    <citation type="journal article" date="2013" name="Nat. Genet.">
        <title>The high-quality draft genome of peach (Prunus persica) identifies unique patterns of genetic diversity, domestication and genome evolution.</title>
        <authorList>
            <consortium name="International Peach Genome Initiative"/>
            <person name="Verde I."/>
            <person name="Abbott A.G."/>
            <person name="Scalabrin S."/>
            <person name="Jung S."/>
            <person name="Shu S."/>
            <person name="Marroni F."/>
            <person name="Zhebentyayeva T."/>
            <person name="Dettori M.T."/>
            <person name="Grimwood J."/>
            <person name="Cattonaro F."/>
            <person name="Zuccolo A."/>
            <person name="Rossini L."/>
            <person name="Jenkins J."/>
            <person name="Vendramin E."/>
            <person name="Meisel L.A."/>
            <person name="Decroocq V."/>
            <person name="Sosinski B."/>
            <person name="Prochnik S."/>
            <person name="Mitros T."/>
            <person name="Policriti A."/>
            <person name="Cipriani G."/>
            <person name="Dondini L."/>
            <person name="Ficklin S."/>
            <person name="Goodstein D.M."/>
            <person name="Xuan P."/>
            <person name="Del Fabbro C."/>
            <person name="Aramini V."/>
            <person name="Copetti D."/>
            <person name="Gonzalez S."/>
            <person name="Horner D.S."/>
            <person name="Falchi R."/>
            <person name="Lucas S."/>
            <person name="Mica E."/>
            <person name="Maldonado J."/>
            <person name="Lazzari B."/>
            <person name="Bielenberg D."/>
            <person name="Pirona R."/>
            <person name="Miculan M."/>
            <person name="Barakat A."/>
            <person name="Testolin R."/>
            <person name="Stella A."/>
            <person name="Tartarini S."/>
            <person name="Tonutti P."/>
            <person name="Arus P."/>
            <person name="Orellana A."/>
            <person name="Wells C."/>
            <person name="Main D."/>
            <person name="Vizzotto G."/>
            <person name="Silva H."/>
            <person name="Salamini F."/>
            <person name="Schmutz J."/>
            <person name="Morgante M."/>
            <person name="Rokhsar D.S."/>
        </authorList>
    </citation>
    <scope>NUCLEOTIDE SEQUENCE [LARGE SCALE GENOMIC DNA]</scope>
    <source>
        <strain evidence="2">cv. Nemared</strain>
    </source>
</reference>
<organism evidence="1 2">
    <name type="scientific">Prunus persica</name>
    <name type="common">Peach</name>
    <name type="synonym">Amygdalus persica</name>
    <dbReference type="NCBI Taxonomy" id="3760"/>
    <lineage>
        <taxon>Eukaryota</taxon>
        <taxon>Viridiplantae</taxon>
        <taxon>Streptophyta</taxon>
        <taxon>Embryophyta</taxon>
        <taxon>Tracheophyta</taxon>
        <taxon>Spermatophyta</taxon>
        <taxon>Magnoliopsida</taxon>
        <taxon>eudicotyledons</taxon>
        <taxon>Gunneridae</taxon>
        <taxon>Pentapetalae</taxon>
        <taxon>rosids</taxon>
        <taxon>fabids</taxon>
        <taxon>Rosales</taxon>
        <taxon>Rosaceae</taxon>
        <taxon>Amygdaloideae</taxon>
        <taxon>Amygdaleae</taxon>
        <taxon>Prunus</taxon>
    </lineage>
</organism>
<dbReference type="Proteomes" id="UP000006882">
    <property type="component" value="Chromosome G1"/>
</dbReference>
<sequence length="80" mass="9274">MFIKLALNLANQTSHTHTFFTNQPFNSLPSPNARSCIEHMILLGSHKHRSTCFHNFWVAFFFSLLRIRMPLSGQALKRSK</sequence>
<keyword evidence="2" id="KW-1185">Reference proteome</keyword>
<evidence type="ECO:0000313" key="1">
    <source>
        <dbReference type="EMBL" id="ONI34718.1"/>
    </source>
</evidence>
<gene>
    <name evidence="1" type="ORF">PRUPE_1G494600</name>
</gene>
<accession>M5XG36</accession>
<dbReference type="EMBL" id="CM007651">
    <property type="protein sequence ID" value="ONI34718.1"/>
    <property type="molecule type" value="Genomic_DNA"/>
</dbReference>
<dbReference type="AlphaFoldDB" id="M5XG36"/>
<name>M5XG36_PRUPE</name>
<evidence type="ECO:0000313" key="2">
    <source>
        <dbReference type="Proteomes" id="UP000006882"/>
    </source>
</evidence>
<protein>
    <submittedName>
        <fullName evidence="1">Uncharacterized protein</fullName>
    </submittedName>
</protein>
<dbReference type="Gramene" id="ONI34718">
    <property type="protein sequence ID" value="ONI34718"/>
    <property type="gene ID" value="PRUPE_1G494600"/>
</dbReference>
<dbReference type="HOGENOM" id="CLU_2594309_0_0_1"/>